<sequence length="162" mass="17039">MSSLESLYQQTILEHAKARHGGSLSEVAACETSWPAGTGQCHQLNPVCGDEITLRLSVTGADGERRIESLEWLGNGCSISMASASMLTDLAGEVSSVDELATLIEEFRTVLRSRGTVEGDPEELGDAAALSGVSKFPARVKCAMLAWVAAEDALRQAVSTAA</sequence>
<dbReference type="Pfam" id="PF01592">
    <property type="entry name" value="NifU_N"/>
    <property type="match status" value="1"/>
</dbReference>
<gene>
    <name evidence="2" type="ORF">SAMN04489745_2811</name>
</gene>
<name>A0A1H4SBD8_9MICC</name>
<dbReference type="EMBL" id="FNSN01000003">
    <property type="protein sequence ID" value="SEC41472.1"/>
    <property type="molecule type" value="Genomic_DNA"/>
</dbReference>
<dbReference type="GO" id="GO:0005506">
    <property type="term" value="F:iron ion binding"/>
    <property type="evidence" value="ECO:0007669"/>
    <property type="project" value="InterPro"/>
</dbReference>
<reference evidence="2 3" key="1">
    <citation type="submission" date="2016-10" db="EMBL/GenBank/DDBJ databases">
        <authorList>
            <person name="de Groot N.N."/>
        </authorList>
    </citation>
    <scope>NUCLEOTIDE SEQUENCE [LARGE SCALE GENOMIC DNA]</scope>
    <source>
        <strain evidence="2 3">DSM 10495</strain>
    </source>
</reference>
<dbReference type="STRING" id="156980.SAMN04489745_2811"/>
<dbReference type="Proteomes" id="UP000182652">
    <property type="component" value="Unassembled WGS sequence"/>
</dbReference>
<feature type="domain" description="NIF system FeS cluster assembly NifU N-terminal" evidence="1">
    <location>
        <begin position="8"/>
        <end position="142"/>
    </location>
</feature>
<evidence type="ECO:0000259" key="1">
    <source>
        <dbReference type="Pfam" id="PF01592"/>
    </source>
</evidence>
<proteinExistence type="predicted"/>
<keyword evidence="3" id="KW-1185">Reference proteome</keyword>
<dbReference type="InterPro" id="IPR002871">
    <property type="entry name" value="NIF_FeS_clus_asmbl_NifU_N"/>
</dbReference>
<dbReference type="Gene3D" id="3.90.1010.10">
    <property type="match status" value="1"/>
</dbReference>
<accession>A0A1H4SBD8</accession>
<dbReference type="AlphaFoldDB" id="A0A1H4SBD8"/>
<dbReference type="NCBIfam" id="TIGR01994">
    <property type="entry name" value="SUF_scaf_2"/>
    <property type="match status" value="1"/>
</dbReference>
<dbReference type="CDD" id="cd06664">
    <property type="entry name" value="IscU_like"/>
    <property type="match status" value="1"/>
</dbReference>
<organism evidence="2 3">
    <name type="scientific">Arthrobacter woluwensis</name>
    <dbReference type="NCBI Taxonomy" id="156980"/>
    <lineage>
        <taxon>Bacteria</taxon>
        <taxon>Bacillati</taxon>
        <taxon>Actinomycetota</taxon>
        <taxon>Actinomycetes</taxon>
        <taxon>Micrococcales</taxon>
        <taxon>Micrococcaceae</taxon>
        <taxon>Arthrobacter</taxon>
    </lineage>
</organism>
<dbReference type="SUPFAM" id="SSF82649">
    <property type="entry name" value="SufE/NifU"/>
    <property type="match status" value="1"/>
</dbReference>
<protein>
    <submittedName>
        <fullName evidence="2">Nitrogen fixation protein NifU</fullName>
    </submittedName>
</protein>
<dbReference type="SMR" id="A0A1H4SBD8"/>
<dbReference type="GO" id="GO:0016226">
    <property type="term" value="P:iron-sulfur cluster assembly"/>
    <property type="evidence" value="ECO:0007669"/>
    <property type="project" value="InterPro"/>
</dbReference>
<dbReference type="RefSeq" id="WP_066216853.1">
    <property type="nucleotide sequence ID" value="NZ_FNSN01000003.1"/>
</dbReference>
<evidence type="ECO:0000313" key="2">
    <source>
        <dbReference type="EMBL" id="SEC41472.1"/>
    </source>
</evidence>
<dbReference type="GO" id="GO:0051536">
    <property type="term" value="F:iron-sulfur cluster binding"/>
    <property type="evidence" value="ECO:0007669"/>
    <property type="project" value="InterPro"/>
</dbReference>
<evidence type="ECO:0000313" key="3">
    <source>
        <dbReference type="Proteomes" id="UP000182652"/>
    </source>
</evidence>